<evidence type="ECO:0000259" key="4">
    <source>
        <dbReference type="PROSITE" id="PS50883"/>
    </source>
</evidence>
<evidence type="ECO:0008006" key="8">
    <source>
        <dbReference type="Google" id="ProtNLM"/>
    </source>
</evidence>
<dbReference type="FunFam" id="3.20.20.450:FF:000001">
    <property type="entry name" value="Cyclic di-GMP phosphodiesterase yahA"/>
    <property type="match status" value="1"/>
</dbReference>
<reference evidence="6" key="1">
    <citation type="submission" date="2016-10" db="EMBL/GenBank/DDBJ databases">
        <title>CRISPR-Cas defence system in Roseofilum reptotaenium: evidence of a bacteriophage-cyanobacterium arms race in the coral black band disease.</title>
        <authorList>
            <person name="Buerger P."/>
            <person name="Wood-Charlson E.M."/>
            <person name="Weynberg K.D."/>
            <person name="Willis B."/>
            <person name="Van Oppen M.J."/>
        </authorList>
    </citation>
    <scope>NUCLEOTIDE SEQUENCE [LARGE SCALE GENOMIC DNA]</scope>
    <source>
        <strain evidence="6">AO1-A</strain>
    </source>
</reference>
<name>A0A1L9QWL5_9CYAN</name>
<feature type="coiled-coil region" evidence="2">
    <location>
        <begin position="144"/>
        <end position="196"/>
    </location>
</feature>
<evidence type="ECO:0000259" key="3">
    <source>
        <dbReference type="PROSITE" id="PS50110"/>
    </source>
</evidence>
<organism evidence="6 7">
    <name type="scientific">Roseofilum reptotaenium AO1-A</name>
    <dbReference type="NCBI Taxonomy" id="1925591"/>
    <lineage>
        <taxon>Bacteria</taxon>
        <taxon>Bacillati</taxon>
        <taxon>Cyanobacteriota</taxon>
        <taxon>Cyanophyceae</taxon>
        <taxon>Desertifilales</taxon>
        <taxon>Desertifilaceae</taxon>
        <taxon>Roseofilum</taxon>
    </lineage>
</organism>
<comment type="caution">
    <text evidence="1">Lacks conserved residue(s) required for the propagation of feature annotation.</text>
</comment>
<evidence type="ECO:0000313" key="7">
    <source>
        <dbReference type="Proteomes" id="UP000183940"/>
    </source>
</evidence>
<dbReference type="SMART" id="SM00052">
    <property type="entry name" value="EAL"/>
    <property type="match status" value="1"/>
</dbReference>
<evidence type="ECO:0000256" key="1">
    <source>
        <dbReference type="PROSITE-ProRule" id="PRU00169"/>
    </source>
</evidence>
<dbReference type="NCBIfam" id="TIGR00254">
    <property type="entry name" value="GGDEF"/>
    <property type="match status" value="1"/>
</dbReference>
<dbReference type="SUPFAM" id="SSF141868">
    <property type="entry name" value="EAL domain-like"/>
    <property type="match status" value="1"/>
</dbReference>
<dbReference type="Pfam" id="PF00563">
    <property type="entry name" value="EAL"/>
    <property type="match status" value="1"/>
</dbReference>
<dbReference type="STRING" id="1925591.BI308_02795"/>
<accession>A0A1L9QWL5</accession>
<dbReference type="InterPro" id="IPR052155">
    <property type="entry name" value="Biofilm_reg_signaling"/>
</dbReference>
<comment type="caution">
    <text evidence="6">The sequence shown here is derived from an EMBL/GenBank/DDBJ whole genome shotgun (WGS) entry which is preliminary data.</text>
</comment>
<dbReference type="PANTHER" id="PTHR44757">
    <property type="entry name" value="DIGUANYLATE CYCLASE DGCP"/>
    <property type="match status" value="1"/>
</dbReference>
<dbReference type="PROSITE" id="PS50883">
    <property type="entry name" value="EAL"/>
    <property type="match status" value="1"/>
</dbReference>
<dbReference type="Gene3D" id="3.40.50.2300">
    <property type="match status" value="1"/>
</dbReference>
<dbReference type="CDD" id="cd01948">
    <property type="entry name" value="EAL"/>
    <property type="match status" value="1"/>
</dbReference>
<dbReference type="InterPro" id="IPR001633">
    <property type="entry name" value="EAL_dom"/>
</dbReference>
<dbReference type="PROSITE" id="PS50887">
    <property type="entry name" value="GGDEF"/>
    <property type="match status" value="1"/>
</dbReference>
<dbReference type="CDD" id="cd01949">
    <property type="entry name" value="GGDEF"/>
    <property type="match status" value="1"/>
</dbReference>
<dbReference type="Gene3D" id="3.30.70.270">
    <property type="match status" value="1"/>
</dbReference>
<dbReference type="SUPFAM" id="SSF52172">
    <property type="entry name" value="CheY-like"/>
    <property type="match status" value="1"/>
</dbReference>
<feature type="domain" description="Response regulatory" evidence="3">
    <location>
        <begin position="12"/>
        <end position="128"/>
    </location>
</feature>
<dbReference type="InterPro" id="IPR029787">
    <property type="entry name" value="Nucleotide_cyclase"/>
</dbReference>
<sequence>MDQIQLSLPLGNILLVDRQSQGFEDLAHRFSQEGYTLRHIPNPLMALMIARSTQPDLIILKVSEIQSEDRDLCLKLKENIKTCEIPVVLIADHRLEVQSETLIAMGVFDCIFSGYNEPETIIRLKTQLKIQSLSKKIKQQQACLQQEIRDRQAAQAQVEQLNLELERRVQERTARLEEANQELKKEIIERHKVQKRLHHQAYYSNLTGLPNRTLFLERLEDAVSRQNHQPDYRFAVLFIDGDRFKVINDSLGHAIGDQLIVAMARRLESLTRLIDTLAHLGGDEFAILLEEIRNLEEVTDIAQQIHQEFLAALHVDQHTVYLNISTGITFYIGEERPPQEILRDAETAMYRAKVLKQGSYQIFDSAMHANAVSLLRLEMDLRQALKCHEFYLQYQPIVSLKTGRITGFEALVRWQHPEQGFRPPNEFIPAAEETGLIVPIGRWILKEACQQLRIWQERYLQYFPITISINLSTKQFLQADLVEQLDKILQGVEIDGNLIKLEITESVIMENDKSEGLIEQFQDRQIRVCLDDFGTGYSSLSYLQRLKVDTLKIDRSFIRDLDENEDNLKIVEAIITLAHQLGMDVTAEGVETIEQIKQLQVLGCEMAQGYFFAKPLDHERAAQLIVNPPQWLQEE</sequence>
<feature type="domain" description="GGDEF" evidence="5">
    <location>
        <begin position="232"/>
        <end position="365"/>
    </location>
</feature>
<dbReference type="PANTHER" id="PTHR44757:SF2">
    <property type="entry name" value="BIOFILM ARCHITECTURE MAINTENANCE PROTEIN MBAA"/>
    <property type="match status" value="1"/>
</dbReference>
<dbReference type="InterPro" id="IPR000160">
    <property type="entry name" value="GGDEF_dom"/>
</dbReference>
<evidence type="ECO:0000259" key="5">
    <source>
        <dbReference type="PROSITE" id="PS50887"/>
    </source>
</evidence>
<dbReference type="InterPro" id="IPR035919">
    <property type="entry name" value="EAL_sf"/>
</dbReference>
<protein>
    <recommendedName>
        <fullName evidence="8">GGDEF domain-containing response regulator</fullName>
    </recommendedName>
</protein>
<dbReference type="EMBL" id="MLAW01000003">
    <property type="protein sequence ID" value="OJJ27002.1"/>
    <property type="molecule type" value="Genomic_DNA"/>
</dbReference>
<gene>
    <name evidence="6" type="ORF">BI308_02795</name>
</gene>
<dbReference type="SUPFAM" id="SSF55073">
    <property type="entry name" value="Nucleotide cyclase"/>
    <property type="match status" value="1"/>
</dbReference>
<proteinExistence type="predicted"/>
<dbReference type="GO" id="GO:0000160">
    <property type="term" value="P:phosphorelay signal transduction system"/>
    <property type="evidence" value="ECO:0007669"/>
    <property type="project" value="InterPro"/>
</dbReference>
<feature type="domain" description="EAL" evidence="4">
    <location>
        <begin position="374"/>
        <end position="629"/>
    </location>
</feature>
<dbReference type="Pfam" id="PF00990">
    <property type="entry name" value="GGDEF"/>
    <property type="match status" value="1"/>
</dbReference>
<dbReference type="InterPro" id="IPR001789">
    <property type="entry name" value="Sig_transdc_resp-reg_receiver"/>
</dbReference>
<keyword evidence="2" id="KW-0175">Coiled coil</keyword>
<dbReference type="InterPro" id="IPR043128">
    <property type="entry name" value="Rev_trsase/Diguanyl_cyclase"/>
</dbReference>
<dbReference type="AlphaFoldDB" id="A0A1L9QWL5"/>
<evidence type="ECO:0000313" key="6">
    <source>
        <dbReference type="EMBL" id="OJJ27002.1"/>
    </source>
</evidence>
<keyword evidence="7" id="KW-1185">Reference proteome</keyword>
<evidence type="ECO:0000256" key="2">
    <source>
        <dbReference type="SAM" id="Coils"/>
    </source>
</evidence>
<dbReference type="Gene3D" id="3.20.20.450">
    <property type="entry name" value="EAL domain"/>
    <property type="match status" value="1"/>
</dbReference>
<dbReference type="Proteomes" id="UP000183940">
    <property type="component" value="Unassembled WGS sequence"/>
</dbReference>
<dbReference type="PROSITE" id="PS50110">
    <property type="entry name" value="RESPONSE_REGULATORY"/>
    <property type="match status" value="1"/>
</dbReference>
<dbReference type="InterPro" id="IPR011006">
    <property type="entry name" value="CheY-like_superfamily"/>
</dbReference>
<dbReference type="SMART" id="SM00267">
    <property type="entry name" value="GGDEF"/>
    <property type="match status" value="1"/>
</dbReference>